<name>A0ABR4PQM4_9HELO</name>
<dbReference type="Proteomes" id="UP001629113">
    <property type="component" value="Unassembled WGS sequence"/>
</dbReference>
<keyword evidence="2" id="KW-0689">Ribosomal protein</keyword>
<gene>
    <name evidence="5" type="ORF">PVAG01_02449</name>
</gene>
<accession>A0ABR4PQM4</accession>
<evidence type="ECO:0000256" key="1">
    <source>
        <dbReference type="ARBA" id="ARBA00007926"/>
    </source>
</evidence>
<dbReference type="EMBL" id="JBFCZG010000002">
    <property type="protein sequence ID" value="KAL3425658.1"/>
    <property type="molecule type" value="Genomic_DNA"/>
</dbReference>
<reference evidence="5 6" key="1">
    <citation type="submission" date="2024-06" db="EMBL/GenBank/DDBJ databases">
        <title>Complete genome of Phlyctema vagabunda strain 19-DSS-EL-015.</title>
        <authorList>
            <person name="Fiorenzani C."/>
        </authorList>
    </citation>
    <scope>NUCLEOTIDE SEQUENCE [LARGE SCALE GENOMIC DNA]</scope>
    <source>
        <strain evidence="5 6">19-DSS-EL-015</strain>
    </source>
</reference>
<organism evidence="5 6">
    <name type="scientific">Phlyctema vagabunda</name>
    <dbReference type="NCBI Taxonomy" id="108571"/>
    <lineage>
        <taxon>Eukaryota</taxon>
        <taxon>Fungi</taxon>
        <taxon>Dikarya</taxon>
        <taxon>Ascomycota</taxon>
        <taxon>Pezizomycotina</taxon>
        <taxon>Leotiomycetes</taxon>
        <taxon>Helotiales</taxon>
        <taxon>Dermateaceae</taxon>
        <taxon>Phlyctema</taxon>
    </lineage>
</organism>
<dbReference type="InterPro" id="IPR002672">
    <property type="entry name" value="Ribosomal_eL28"/>
</dbReference>
<protein>
    <recommendedName>
        <fullName evidence="4">Ribosomal eL28/Mak16 domain-containing protein</fullName>
    </recommendedName>
</protein>
<feature type="domain" description="Ribosomal eL28/Mak16" evidence="4">
    <location>
        <begin position="15"/>
        <end position="63"/>
    </location>
</feature>
<dbReference type="InterPro" id="IPR029004">
    <property type="entry name" value="Ribosomal_eL28/Mak16"/>
</dbReference>
<comment type="similarity">
    <text evidence="1">Belongs to the eukaryotic ribosomal protein eL28 family.</text>
</comment>
<evidence type="ECO:0000313" key="6">
    <source>
        <dbReference type="Proteomes" id="UP001629113"/>
    </source>
</evidence>
<comment type="caution">
    <text evidence="5">The sequence shown here is derived from an EMBL/GenBank/DDBJ whole genome shotgun (WGS) entry which is preliminary data.</text>
</comment>
<evidence type="ECO:0000256" key="3">
    <source>
        <dbReference type="ARBA" id="ARBA00023274"/>
    </source>
</evidence>
<keyword evidence="3" id="KW-0687">Ribonucleoprotein</keyword>
<evidence type="ECO:0000259" key="4">
    <source>
        <dbReference type="Pfam" id="PF01778"/>
    </source>
</evidence>
<dbReference type="Gene3D" id="3.30.390.110">
    <property type="match status" value="1"/>
</dbReference>
<evidence type="ECO:0000313" key="5">
    <source>
        <dbReference type="EMBL" id="KAL3425658.1"/>
    </source>
</evidence>
<proteinExistence type="inferred from homology"/>
<sequence length="73" mass="8119">MSATTFHSSQVSADLIWEVARSQNAFLVKRKTGGGVQFSKDPLNLTNKHSRKYAGFVNTKVCTYVEPRATRDA</sequence>
<evidence type="ECO:0000256" key="2">
    <source>
        <dbReference type="ARBA" id="ARBA00022980"/>
    </source>
</evidence>
<keyword evidence="6" id="KW-1185">Reference proteome</keyword>
<dbReference type="Pfam" id="PF01778">
    <property type="entry name" value="Ribosomal_L28e"/>
    <property type="match status" value="1"/>
</dbReference>
<dbReference type="PANTHER" id="PTHR10544">
    <property type="entry name" value="60S RIBOSOMAL PROTEIN L28"/>
    <property type="match status" value="1"/>
</dbReference>